<gene>
    <name evidence="2" type="ORF">METZ01_LOCUS466913</name>
</gene>
<dbReference type="PANTHER" id="PTHR33359">
    <property type="entry name" value="MOLYBDOPTERIN SYNTHASE SULFUR CARRIER SUBUNIT"/>
    <property type="match status" value="1"/>
</dbReference>
<dbReference type="GO" id="GO:0006777">
    <property type="term" value="P:Mo-molybdopterin cofactor biosynthetic process"/>
    <property type="evidence" value="ECO:0007669"/>
    <property type="project" value="InterPro"/>
</dbReference>
<reference evidence="2" key="1">
    <citation type="submission" date="2018-05" db="EMBL/GenBank/DDBJ databases">
        <authorList>
            <person name="Lanie J.A."/>
            <person name="Ng W.-L."/>
            <person name="Kazmierczak K.M."/>
            <person name="Andrzejewski T.M."/>
            <person name="Davidsen T.M."/>
            <person name="Wayne K.J."/>
            <person name="Tettelin H."/>
            <person name="Glass J.I."/>
            <person name="Rusch D."/>
            <person name="Podicherti R."/>
            <person name="Tsui H.-C.T."/>
            <person name="Winkler M.E."/>
        </authorList>
    </citation>
    <scope>NUCLEOTIDE SEQUENCE</scope>
</reference>
<evidence type="ECO:0000313" key="2">
    <source>
        <dbReference type="EMBL" id="SVE14059.1"/>
    </source>
</evidence>
<dbReference type="UniPathway" id="UPA00344"/>
<evidence type="ECO:0000256" key="1">
    <source>
        <dbReference type="ARBA" id="ARBA00022741"/>
    </source>
</evidence>
<organism evidence="2">
    <name type="scientific">marine metagenome</name>
    <dbReference type="NCBI Taxonomy" id="408172"/>
    <lineage>
        <taxon>unclassified sequences</taxon>
        <taxon>metagenomes</taxon>
        <taxon>ecological metagenomes</taxon>
    </lineage>
</organism>
<dbReference type="GO" id="GO:1990133">
    <property type="term" value="C:molybdopterin adenylyltransferase complex"/>
    <property type="evidence" value="ECO:0007669"/>
    <property type="project" value="TreeGrafter"/>
</dbReference>
<evidence type="ECO:0008006" key="3">
    <source>
        <dbReference type="Google" id="ProtNLM"/>
    </source>
</evidence>
<dbReference type="GO" id="GO:0000166">
    <property type="term" value="F:nucleotide binding"/>
    <property type="evidence" value="ECO:0007669"/>
    <property type="project" value="UniProtKB-KW"/>
</dbReference>
<sequence length="79" mass="8950">VKVKFWSYFSDLTENRETTLELAEDTTLGELHTQILKQFPKLAKMKNSTLKAVGVEYQNNNYVLNDGDEVSLFPPVQGG</sequence>
<dbReference type="Pfam" id="PF02597">
    <property type="entry name" value="ThiS"/>
    <property type="match status" value="1"/>
</dbReference>
<name>A0A383B2R2_9ZZZZ</name>
<dbReference type="AlphaFoldDB" id="A0A383B2R2"/>
<accession>A0A383B2R2</accession>
<dbReference type="SUPFAM" id="SSF54285">
    <property type="entry name" value="MoaD/ThiS"/>
    <property type="match status" value="1"/>
</dbReference>
<dbReference type="InterPro" id="IPR044672">
    <property type="entry name" value="MOCS2A"/>
</dbReference>
<dbReference type="CDD" id="cd00754">
    <property type="entry name" value="Ubl_MoaD"/>
    <property type="match status" value="1"/>
</dbReference>
<dbReference type="EMBL" id="UINC01196862">
    <property type="protein sequence ID" value="SVE14059.1"/>
    <property type="molecule type" value="Genomic_DNA"/>
</dbReference>
<proteinExistence type="predicted"/>
<dbReference type="PANTHER" id="PTHR33359:SF1">
    <property type="entry name" value="MOLYBDOPTERIN SYNTHASE SULFUR CARRIER SUBUNIT"/>
    <property type="match status" value="1"/>
</dbReference>
<dbReference type="InterPro" id="IPR003749">
    <property type="entry name" value="ThiS/MoaD-like"/>
</dbReference>
<feature type="non-terminal residue" evidence="2">
    <location>
        <position position="1"/>
    </location>
</feature>
<dbReference type="InterPro" id="IPR016155">
    <property type="entry name" value="Mopterin_synth/thiamin_S_b"/>
</dbReference>
<keyword evidence="1" id="KW-0547">Nucleotide-binding</keyword>
<dbReference type="Gene3D" id="3.10.20.30">
    <property type="match status" value="1"/>
</dbReference>
<dbReference type="InterPro" id="IPR012675">
    <property type="entry name" value="Beta-grasp_dom_sf"/>
</dbReference>
<protein>
    <recommendedName>
        <fullName evidence="3">Thiamine S protein</fullName>
    </recommendedName>
</protein>